<reference evidence="3" key="2">
    <citation type="submission" date="2021-11" db="EMBL/GenBank/DDBJ databases">
        <authorList>
            <consortium name="Genoscope - CEA"/>
            <person name="William W."/>
        </authorList>
    </citation>
    <scope>NUCLEOTIDE SEQUENCE</scope>
</reference>
<dbReference type="OrthoDB" id="191846at2759"/>
<dbReference type="EMBL" id="CAKKNE010000001">
    <property type="protein sequence ID" value="CAH0364659.1"/>
    <property type="molecule type" value="Genomic_DNA"/>
</dbReference>
<evidence type="ECO:0000256" key="1">
    <source>
        <dbReference type="SAM" id="SignalP"/>
    </source>
</evidence>
<protein>
    <submittedName>
        <fullName evidence="2">Uncharacterized protein</fullName>
    </submittedName>
</protein>
<dbReference type="EMBL" id="HBIW01009541">
    <property type="protein sequence ID" value="CAE0692704.1"/>
    <property type="molecule type" value="Transcribed_RNA"/>
</dbReference>
<evidence type="ECO:0000313" key="3">
    <source>
        <dbReference type="EMBL" id="CAH0364659.1"/>
    </source>
</evidence>
<dbReference type="AlphaFoldDB" id="A0A7S3ZSP9"/>
<reference evidence="2" key="1">
    <citation type="submission" date="2021-01" db="EMBL/GenBank/DDBJ databases">
        <authorList>
            <person name="Corre E."/>
            <person name="Pelletier E."/>
            <person name="Niang G."/>
            <person name="Scheremetjew M."/>
            <person name="Finn R."/>
            <person name="Kale V."/>
            <person name="Holt S."/>
            <person name="Cochrane G."/>
            <person name="Meng A."/>
            <person name="Brown T."/>
            <person name="Cohen L."/>
        </authorList>
    </citation>
    <scope>NUCLEOTIDE SEQUENCE</scope>
    <source>
        <strain evidence="2">CCMP1756</strain>
    </source>
</reference>
<organism evidence="2">
    <name type="scientific">Pelagomonas calceolata</name>
    <dbReference type="NCBI Taxonomy" id="35677"/>
    <lineage>
        <taxon>Eukaryota</taxon>
        <taxon>Sar</taxon>
        <taxon>Stramenopiles</taxon>
        <taxon>Ochrophyta</taxon>
        <taxon>Pelagophyceae</taxon>
        <taxon>Pelagomonadales</taxon>
        <taxon>Pelagomonadaceae</taxon>
        <taxon>Pelagomonas</taxon>
    </lineage>
</organism>
<accession>A0A7S3ZSP9</accession>
<dbReference type="Proteomes" id="UP000789595">
    <property type="component" value="Unassembled WGS sequence"/>
</dbReference>
<gene>
    <name evidence="2" type="ORF">PCAL00307_LOCUS8140</name>
    <name evidence="3" type="ORF">PECAL_1P10320</name>
</gene>
<keyword evidence="4" id="KW-1185">Reference proteome</keyword>
<feature type="signal peptide" evidence="1">
    <location>
        <begin position="1"/>
        <end position="19"/>
    </location>
</feature>
<evidence type="ECO:0000313" key="2">
    <source>
        <dbReference type="EMBL" id="CAE0692704.1"/>
    </source>
</evidence>
<evidence type="ECO:0000313" key="4">
    <source>
        <dbReference type="Proteomes" id="UP000789595"/>
    </source>
</evidence>
<name>A0A7S3ZSP9_9STRA</name>
<keyword evidence="1" id="KW-0732">Signal</keyword>
<proteinExistence type="predicted"/>
<sequence length="200" mass="22297">MRVAPRTLCAVASLSLAAALQAPVTTPQRCATALRAHADRRALLRGLGAASITVATPALARTGSLMDSKKKNYGYMDEPAQAYLSEPTAEFKEAEKLRAAYREKTKEIRKIWDPEFAKFQDAKTDADRITALKRLEYLILGNQGLPPGLRLTDFITLCRRVKAKATQTGGWKTDTEIAYMDMIRSIKKAENPNYKEENYL</sequence>
<feature type="chain" id="PRO_5036403986" evidence="1">
    <location>
        <begin position="20"/>
        <end position="200"/>
    </location>
</feature>